<keyword evidence="3" id="KW-0732">Signal</keyword>
<keyword evidence="5" id="KW-0998">Cell outer membrane</keyword>
<evidence type="ECO:0000256" key="2">
    <source>
        <dbReference type="ARBA" id="ARBA00006275"/>
    </source>
</evidence>
<dbReference type="PROSITE" id="PS51257">
    <property type="entry name" value="PROKAR_LIPOPROTEIN"/>
    <property type="match status" value="1"/>
</dbReference>
<evidence type="ECO:0000256" key="3">
    <source>
        <dbReference type="ARBA" id="ARBA00022729"/>
    </source>
</evidence>
<dbReference type="AlphaFoldDB" id="A0A3E4ZIB2"/>
<evidence type="ECO:0000259" key="6">
    <source>
        <dbReference type="Pfam" id="PF07980"/>
    </source>
</evidence>
<protein>
    <submittedName>
        <fullName evidence="8">RagB/SusD family nutrient uptake outer membrane protein</fullName>
    </submittedName>
</protein>
<comment type="caution">
    <text evidence="8">The sequence shown here is derived from an EMBL/GenBank/DDBJ whole genome shotgun (WGS) entry which is preliminary data.</text>
</comment>
<dbReference type="InterPro" id="IPR011990">
    <property type="entry name" value="TPR-like_helical_dom_sf"/>
</dbReference>
<dbReference type="GO" id="GO:0009279">
    <property type="term" value="C:cell outer membrane"/>
    <property type="evidence" value="ECO:0007669"/>
    <property type="project" value="UniProtKB-SubCell"/>
</dbReference>
<feature type="domain" description="RagB/SusD" evidence="6">
    <location>
        <begin position="325"/>
        <end position="548"/>
    </location>
</feature>
<dbReference type="Gene3D" id="1.25.40.390">
    <property type="match status" value="1"/>
</dbReference>
<dbReference type="SUPFAM" id="SSF48452">
    <property type="entry name" value="TPR-like"/>
    <property type="match status" value="1"/>
</dbReference>
<evidence type="ECO:0000256" key="5">
    <source>
        <dbReference type="ARBA" id="ARBA00023237"/>
    </source>
</evidence>
<dbReference type="InterPro" id="IPR033985">
    <property type="entry name" value="SusD-like_N"/>
</dbReference>
<proteinExistence type="inferred from homology"/>
<evidence type="ECO:0000313" key="8">
    <source>
        <dbReference type="EMBL" id="RHC89393.1"/>
    </source>
</evidence>
<dbReference type="Proteomes" id="UP000286260">
    <property type="component" value="Unassembled WGS sequence"/>
</dbReference>
<reference evidence="8 9" key="1">
    <citation type="submission" date="2018-08" db="EMBL/GenBank/DDBJ databases">
        <title>A genome reference for cultivated species of the human gut microbiota.</title>
        <authorList>
            <person name="Zou Y."/>
            <person name="Xue W."/>
            <person name="Luo G."/>
        </authorList>
    </citation>
    <scope>NUCLEOTIDE SEQUENCE [LARGE SCALE GENOMIC DNA]</scope>
    <source>
        <strain evidence="8 9">AM34-17</strain>
    </source>
</reference>
<evidence type="ECO:0000313" key="9">
    <source>
        <dbReference type="Proteomes" id="UP000286260"/>
    </source>
</evidence>
<comment type="subcellular location">
    <subcellularLocation>
        <location evidence="1">Cell outer membrane</location>
    </subcellularLocation>
</comment>
<dbReference type="Pfam" id="PF07980">
    <property type="entry name" value="SusD_RagB"/>
    <property type="match status" value="1"/>
</dbReference>
<dbReference type="EMBL" id="QSII01000002">
    <property type="protein sequence ID" value="RHC89393.1"/>
    <property type="molecule type" value="Genomic_DNA"/>
</dbReference>
<sequence length="549" mass="63037">MKVLRYFQVFSGISLVICSLLLVTGCSDDFLDRPPLGSLDNTTWINTEDAGSKMLSMCYTPMLSNAEYQMFKFEFFDCITDDMHKGGSDAADKIRITEIARGNPLPSTLLLERVWNHRLQIAISRCNVLLQNVTLETPLIQAGGAYVSTEEKARWIAEAHFLRAFYYFDLMMIFANVPIIEESLNVIDKTTITKAPMEEVYDFIMKDLEVALAEENLPSAKELSADEFGRVTREAVYSFRARVALFNKDYALAKSDCKKVIDSGAYELIPNYEDLFNSVERGYMSKECIFMTYNSYNPPYCNGNPALIYFVGRGVTGGWGGEVPTYDLVNEYEVKDPRKVHTILSHGDIFPKKDGNEEVHDYTGYDNFTKLQSRKHYVDHFRRPDAGLKQTDWSYYHIRYADVLLMYAESLIELGENLQEAVDVINKVRERAFLTTSPTDSYATYRAFNIIDPITKEEFEKNYKVKIDDDLRKAVRHERRVELAAEGLRYYDLMRWGIFVEKIRAFYKTPEGIATEKGSNISENTWPYPIPQAEIDKVGGALVQNDNYK</sequence>
<dbReference type="RefSeq" id="WP_122116466.1">
    <property type="nucleotide sequence ID" value="NZ_CP072229.1"/>
</dbReference>
<gene>
    <name evidence="8" type="ORF">DW828_02230</name>
</gene>
<organism evidence="8 9">
    <name type="scientific">Parabacteroides merdae</name>
    <dbReference type="NCBI Taxonomy" id="46503"/>
    <lineage>
        <taxon>Bacteria</taxon>
        <taxon>Pseudomonadati</taxon>
        <taxon>Bacteroidota</taxon>
        <taxon>Bacteroidia</taxon>
        <taxon>Bacteroidales</taxon>
        <taxon>Tannerellaceae</taxon>
        <taxon>Parabacteroides</taxon>
    </lineage>
</organism>
<dbReference type="Pfam" id="PF14322">
    <property type="entry name" value="SusD-like_3"/>
    <property type="match status" value="1"/>
</dbReference>
<name>A0A3E4ZIB2_9BACT</name>
<keyword evidence="4" id="KW-0472">Membrane</keyword>
<evidence type="ECO:0000256" key="1">
    <source>
        <dbReference type="ARBA" id="ARBA00004442"/>
    </source>
</evidence>
<dbReference type="InterPro" id="IPR012944">
    <property type="entry name" value="SusD_RagB_dom"/>
</dbReference>
<comment type="similarity">
    <text evidence="2">Belongs to the SusD family.</text>
</comment>
<evidence type="ECO:0000256" key="4">
    <source>
        <dbReference type="ARBA" id="ARBA00023136"/>
    </source>
</evidence>
<accession>A0A3E4ZIB2</accession>
<evidence type="ECO:0000259" key="7">
    <source>
        <dbReference type="Pfam" id="PF14322"/>
    </source>
</evidence>
<feature type="domain" description="SusD-like N-terminal" evidence="7">
    <location>
        <begin position="113"/>
        <end position="245"/>
    </location>
</feature>